<dbReference type="GO" id="GO:0031992">
    <property type="term" value="F:energy transducer activity"/>
    <property type="evidence" value="ECO:0007669"/>
    <property type="project" value="InterPro"/>
</dbReference>
<dbReference type="EMBL" id="LS483469">
    <property type="protein sequence ID" value="SQI40330.1"/>
    <property type="molecule type" value="Genomic_DNA"/>
</dbReference>
<evidence type="ECO:0000313" key="4">
    <source>
        <dbReference type="Proteomes" id="UP000248897"/>
    </source>
</evidence>
<accession>A0A2X4V4Y4</accession>
<dbReference type="PRINTS" id="PR01374">
    <property type="entry name" value="TONBPROTEIN"/>
</dbReference>
<dbReference type="GO" id="GO:0055085">
    <property type="term" value="P:transmembrane transport"/>
    <property type="evidence" value="ECO:0007669"/>
    <property type="project" value="InterPro"/>
</dbReference>
<evidence type="ECO:0000259" key="2">
    <source>
        <dbReference type="Pfam" id="PF03544"/>
    </source>
</evidence>
<keyword evidence="1" id="KW-0735">Signal-anchor</keyword>
<keyword evidence="1" id="KW-0812">Transmembrane</keyword>
<keyword evidence="1" id="KW-0813">Transport</keyword>
<name>A0A2X4V4Y4_SERPL</name>
<dbReference type="Pfam" id="PF03544">
    <property type="entry name" value="TonB_C"/>
    <property type="match status" value="1"/>
</dbReference>
<keyword evidence="1" id="KW-0653">Protein transport</keyword>
<proteinExistence type="inferred from homology"/>
<protein>
    <recommendedName>
        <fullName evidence="1">Protein TonB</fullName>
    </recommendedName>
</protein>
<dbReference type="AlphaFoldDB" id="A0A2X4V4Y4"/>
<dbReference type="GO" id="GO:0005886">
    <property type="term" value="C:plasma membrane"/>
    <property type="evidence" value="ECO:0007669"/>
    <property type="project" value="UniProtKB-SubCell"/>
</dbReference>
<evidence type="ECO:0000256" key="1">
    <source>
        <dbReference type="RuleBase" id="RU362123"/>
    </source>
</evidence>
<dbReference type="SUPFAM" id="SSF74653">
    <property type="entry name" value="TolA/TonB C-terminal domain"/>
    <property type="match status" value="1"/>
</dbReference>
<evidence type="ECO:0000313" key="3">
    <source>
        <dbReference type="EMBL" id="SQI40330.1"/>
    </source>
</evidence>
<organism evidence="3 4">
    <name type="scientific">Serratia plymuthica</name>
    <dbReference type="NCBI Taxonomy" id="82996"/>
    <lineage>
        <taxon>Bacteria</taxon>
        <taxon>Pseudomonadati</taxon>
        <taxon>Pseudomonadota</taxon>
        <taxon>Gammaproteobacteria</taxon>
        <taxon>Enterobacterales</taxon>
        <taxon>Yersiniaceae</taxon>
        <taxon>Serratia</taxon>
    </lineage>
</organism>
<comment type="function">
    <text evidence="1">Interacts with outer membrane receptor proteins that carry out high-affinity binding and energy dependent uptake into the periplasmic space of specific substrates. It could act to transduce energy from the cytoplasmic membrane to specific energy-requiring processes in the outer membrane, resulting in the release into the periplasm of ligands bound by these outer membrane proteins.</text>
</comment>
<keyword evidence="1" id="KW-1133">Transmembrane helix</keyword>
<keyword evidence="1" id="KW-0997">Cell inner membrane</keyword>
<keyword evidence="1" id="KW-1003">Cell membrane</keyword>
<dbReference type="GO" id="GO:0015031">
    <property type="term" value="P:protein transport"/>
    <property type="evidence" value="ECO:0007669"/>
    <property type="project" value="UniProtKB-UniRule"/>
</dbReference>
<dbReference type="InterPro" id="IPR037682">
    <property type="entry name" value="TonB_C"/>
</dbReference>
<dbReference type="Gene3D" id="3.30.2420.10">
    <property type="entry name" value="TonB"/>
    <property type="match status" value="1"/>
</dbReference>
<dbReference type="InterPro" id="IPR003538">
    <property type="entry name" value="TonB"/>
</dbReference>
<dbReference type="GO" id="GO:0030288">
    <property type="term" value="C:outer membrane-bounded periplasmic space"/>
    <property type="evidence" value="ECO:0007669"/>
    <property type="project" value="InterPro"/>
</dbReference>
<dbReference type="STRING" id="82996.ADP72_23680"/>
<comment type="similarity">
    <text evidence="1">Belongs to the TonB family.</text>
</comment>
<reference evidence="3 4" key="1">
    <citation type="submission" date="2018-06" db="EMBL/GenBank/DDBJ databases">
        <authorList>
            <consortium name="Pathogen Informatics"/>
            <person name="Doyle S."/>
        </authorList>
    </citation>
    <scope>NUCLEOTIDE SEQUENCE [LARGE SCALE GENOMIC DNA]</scope>
    <source>
        <strain evidence="3 4">NCTC12961</strain>
    </source>
</reference>
<dbReference type="GO" id="GO:0015891">
    <property type="term" value="P:siderophore transport"/>
    <property type="evidence" value="ECO:0007669"/>
    <property type="project" value="InterPro"/>
</dbReference>
<feature type="transmembrane region" description="Helical" evidence="1">
    <location>
        <begin position="20"/>
        <end position="39"/>
    </location>
</feature>
<keyword evidence="1" id="KW-0472">Membrane</keyword>
<dbReference type="Proteomes" id="UP000248897">
    <property type="component" value="Chromosome 1"/>
</dbReference>
<comment type="subcellular location">
    <subcellularLocation>
        <location evidence="1">Cell inner membrane</location>
        <topology evidence="1">Single-pass membrane protein</topology>
        <orientation evidence="1">Periplasmic side</orientation>
    </subcellularLocation>
</comment>
<gene>
    <name evidence="3" type="ORF">NCTC12961_03086</name>
</gene>
<sequence>MVEWELNSSHDGNMSRNHDMTRFILMPFATVILAGCAPMKPSGCEKTSAVGDCIYARGAENTTSKVVQPPNLGCDGQVFYERPFYPAAAMAKKIDGKITGTFDVDDRGKAKNIELTGNPEFYYEAKSAIARSCWKPGSLHEKVSFTFNVTGDATLGAGG</sequence>
<feature type="domain" description="TonB C-terminal" evidence="2">
    <location>
        <begin position="82"/>
        <end position="147"/>
    </location>
</feature>